<reference evidence="1 2" key="1">
    <citation type="submission" date="2024-10" db="EMBL/GenBank/DDBJ databases">
        <title>The Natural Products Discovery Center: Release of the First 8490 Sequenced Strains for Exploring Actinobacteria Biosynthetic Diversity.</title>
        <authorList>
            <person name="Kalkreuter E."/>
            <person name="Kautsar S.A."/>
            <person name="Yang D."/>
            <person name="Bader C.D."/>
            <person name="Teijaro C.N."/>
            <person name="Fluegel L."/>
            <person name="Davis C.M."/>
            <person name="Simpson J.R."/>
            <person name="Lauterbach L."/>
            <person name="Steele A.D."/>
            <person name="Gui C."/>
            <person name="Meng S."/>
            <person name="Li G."/>
            <person name="Viehrig K."/>
            <person name="Ye F."/>
            <person name="Su P."/>
            <person name="Kiefer A.F."/>
            <person name="Nichols A."/>
            <person name="Cepeda A.J."/>
            <person name="Yan W."/>
            <person name="Fan B."/>
            <person name="Jiang Y."/>
            <person name="Adhikari A."/>
            <person name="Zheng C.-J."/>
            <person name="Schuster L."/>
            <person name="Cowan T.M."/>
            <person name="Smanski M.J."/>
            <person name="Chevrette M.G."/>
            <person name="De Carvalho L.P.S."/>
            <person name="Shen B."/>
        </authorList>
    </citation>
    <scope>NUCLEOTIDE SEQUENCE [LARGE SCALE GENOMIC DNA]</scope>
    <source>
        <strain evidence="1 2">NPDC002593</strain>
    </source>
</reference>
<keyword evidence="2" id="KW-1185">Reference proteome</keyword>
<gene>
    <name evidence="1" type="ORF">ACFYXQ_30865</name>
</gene>
<accession>A0ABW6S7C6</accession>
<dbReference type="RefSeq" id="WP_387405855.1">
    <property type="nucleotide sequence ID" value="NZ_JBIAQY010000012.1"/>
</dbReference>
<comment type="caution">
    <text evidence="1">The sequence shown here is derived from an EMBL/GenBank/DDBJ whole genome shotgun (WGS) entry which is preliminary data.</text>
</comment>
<dbReference type="EMBL" id="JBIAQY010000012">
    <property type="protein sequence ID" value="MFF3572192.1"/>
    <property type="molecule type" value="Genomic_DNA"/>
</dbReference>
<organism evidence="1 2">
    <name type="scientific">Nocardia jiangxiensis</name>
    <dbReference type="NCBI Taxonomy" id="282685"/>
    <lineage>
        <taxon>Bacteria</taxon>
        <taxon>Bacillati</taxon>
        <taxon>Actinomycetota</taxon>
        <taxon>Actinomycetes</taxon>
        <taxon>Mycobacteriales</taxon>
        <taxon>Nocardiaceae</taxon>
        <taxon>Nocardia</taxon>
    </lineage>
</organism>
<protein>
    <submittedName>
        <fullName evidence="1">Uncharacterized protein</fullName>
    </submittedName>
</protein>
<evidence type="ECO:0000313" key="1">
    <source>
        <dbReference type="EMBL" id="MFF3572192.1"/>
    </source>
</evidence>
<sequence>MHTLAMHHTLVLTEQATHAAPETPFSVERARTIVQFHVACRATKCPRKAAALQVLTEAGHLVPSASHPR</sequence>
<proteinExistence type="predicted"/>
<evidence type="ECO:0000313" key="2">
    <source>
        <dbReference type="Proteomes" id="UP001601992"/>
    </source>
</evidence>
<name>A0ABW6S7C6_9NOCA</name>
<dbReference type="Proteomes" id="UP001601992">
    <property type="component" value="Unassembled WGS sequence"/>
</dbReference>